<dbReference type="Gene3D" id="3.40.190.290">
    <property type="match status" value="1"/>
</dbReference>
<dbReference type="SUPFAM" id="SSF53850">
    <property type="entry name" value="Periplasmic binding protein-like II"/>
    <property type="match status" value="1"/>
</dbReference>
<dbReference type="InterPro" id="IPR036388">
    <property type="entry name" value="WH-like_DNA-bd_sf"/>
</dbReference>
<dbReference type="SUPFAM" id="SSF46785">
    <property type="entry name" value="Winged helix' DNA-binding domain"/>
    <property type="match status" value="1"/>
</dbReference>
<feature type="domain" description="HTH lysR-type" evidence="6">
    <location>
        <begin position="13"/>
        <end position="70"/>
    </location>
</feature>
<keyword evidence="8" id="KW-1185">Reference proteome</keyword>
<comment type="similarity">
    <text evidence="1">Belongs to the LysR transcriptional regulatory family.</text>
</comment>
<evidence type="ECO:0000256" key="5">
    <source>
        <dbReference type="SAM" id="MobiDB-lite"/>
    </source>
</evidence>
<reference evidence="7 8" key="1">
    <citation type="submission" date="2024-03" db="EMBL/GenBank/DDBJ databases">
        <title>Novel species of the genus Variovorax.</title>
        <authorList>
            <person name="Liu Q."/>
            <person name="Xin Y.-H."/>
        </authorList>
    </citation>
    <scope>NUCLEOTIDE SEQUENCE [LARGE SCALE GENOMIC DNA]</scope>
    <source>
        <strain evidence="7 8">KACC 18900</strain>
    </source>
</reference>
<dbReference type="PANTHER" id="PTHR30126:SF98">
    <property type="entry name" value="HTH-TYPE TRANSCRIPTIONAL ACTIVATOR BAUR"/>
    <property type="match status" value="1"/>
</dbReference>
<evidence type="ECO:0000313" key="7">
    <source>
        <dbReference type="EMBL" id="MEJ8850317.1"/>
    </source>
</evidence>
<dbReference type="RefSeq" id="WP_340345615.1">
    <property type="nucleotide sequence ID" value="NZ_JBBKZT010000014.1"/>
</dbReference>
<proteinExistence type="inferred from homology"/>
<feature type="compositionally biased region" description="Low complexity" evidence="5">
    <location>
        <begin position="331"/>
        <end position="345"/>
    </location>
</feature>
<keyword evidence="2" id="KW-0805">Transcription regulation</keyword>
<dbReference type="Proteomes" id="UP001385892">
    <property type="component" value="Unassembled WGS sequence"/>
</dbReference>
<dbReference type="PANTHER" id="PTHR30126">
    <property type="entry name" value="HTH-TYPE TRANSCRIPTIONAL REGULATOR"/>
    <property type="match status" value="1"/>
</dbReference>
<dbReference type="InterPro" id="IPR036390">
    <property type="entry name" value="WH_DNA-bd_sf"/>
</dbReference>
<name>A0ABU8WRY7_9BURK</name>
<dbReference type="EMBL" id="JBBKZT010000014">
    <property type="protein sequence ID" value="MEJ8850317.1"/>
    <property type="molecule type" value="Genomic_DNA"/>
</dbReference>
<evidence type="ECO:0000256" key="3">
    <source>
        <dbReference type="ARBA" id="ARBA00023125"/>
    </source>
</evidence>
<dbReference type="Pfam" id="PF00126">
    <property type="entry name" value="HTH_1"/>
    <property type="match status" value="1"/>
</dbReference>
<accession>A0ABU8WRY7</accession>
<dbReference type="InterPro" id="IPR000847">
    <property type="entry name" value="LysR_HTH_N"/>
</dbReference>
<gene>
    <name evidence="7" type="ORF">WKW82_27015</name>
</gene>
<feature type="region of interest" description="Disordered" evidence="5">
    <location>
        <begin position="305"/>
        <end position="345"/>
    </location>
</feature>
<dbReference type="InterPro" id="IPR005119">
    <property type="entry name" value="LysR_subst-bd"/>
</dbReference>
<dbReference type="PROSITE" id="PS50931">
    <property type="entry name" value="HTH_LYSR"/>
    <property type="match status" value="1"/>
</dbReference>
<protein>
    <submittedName>
        <fullName evidence="7">LysR family transcriptional regulator</fullName>
    </submittedName>
</protein>
<dbReference type="Gene3D" id="1.10.10.10">
    <property type="entry name" value="Winged helix-like DNA-binding domain superfamily/Winged helix DNA-binding domain"/>
    <property type="match status" value="1"/>
</dbReference>
<keyword evidence="3" id="KW-0238">DNA-binding</keyword>
<evidence type="ECO:0000313" key="8">
    <source>
        <dbReference type="Proteomes" id="UP001385892"/>
    </source>
</evidence>
<keyword evidence="4" id="KW-0804">Transcription</keyword>
<dbReference type="Pfam" id="PF03466">
    <property type="entry name" value="LysR_substrate"/>
    <property type="match status" value="1"/>
</dbReference>
<dbReference type="PRINTS" id="PR00039">
    <property type="entry name" value="HTHLYSR"/>
</dbReference>
<evidence type="ECO:0000259" key="6">
    <source>
        <dbReference type="PROSITE" id="PS50931"/>
    </source>
</evidence>
<evidence type="ECO:0000256" key="1">
    <source>
        <dbReference type="ARBA" id="ARBA00009437"/>
    </source>
</evidence>
<evidence type="ECO:0000256" key="4">
    <source>
        <dbReference type="ARBA" id="ARBA00023163"/>
    </source>
</evidence>
<sequence>MHSPQLASKEPAMDLRRWAHIVAVADRRSFVRAAEQVHLSQPALTRSIQAAESELGLLLFDRRGHDIVPTPAGEFVVERARQLVFNSRCLERDIHLYRSHGLGDTAFGLGPFAAASFAAPLLASLRREFPAINLRVEISNWQLLLKRLLEEDIEFVVADITDLPADPGLQIRPLRKEAGGFYVRAGHPLTAHSSVTLNQVWEYGVLSVRLPTAKRSVLARKLGLGSPDDLALALECDDPALLKRLVSECDSAVLLPLVAVAQEVEAGSLQQLDVDGLASASAIMGVVMLRGRTPSPMAELIMGRLPTDGVATSTKPRGKTDPARRAKRSARASATATRPAGPGNR</sequence>
<organism evidence="7 8">
    <name type="scientific">Variovorax rhizosphaerae</name>
    <dbReference type="NCBI Taxonomy" id="1836200"/>
    <lineage>
        <taxon>Bacteria</taxon>
        <taxon>Pseudomonadati</taxon>
        <taxon>Pseudomonadota</taxon>
        <taxon>Betaproteobacteria</taxon>
        <taxon>Burkholderiales</taxon>
        <taxon>Comamonadaceae</taxon>
        <taxon>Variovorax</taxon>
    </lineage>
</organism>
<evidence type="ECO:0000256" key="2">
    <source>
        <dbReference type="ARBA" id="ARBA00023015"/>
    </source>
</evidence>
<comment type="caution">
    <text evidence="7">The sequence shown here is derived from an EMBL/GenBank/DDBJ whole genome shotgun (WGS) entry which is preliminary data.</text>
</comment>